<comment type="caution">
    <text evidence="4">The sequence shown here is derived from an EMBL/GenBank/DDBJ whole genome shotgun (WGS) entry which is preliminary data.</text>
</comment>
<feature type="region of interest" description="Disordered" evidence="3">
    <location>
        <begin position="44"/>
        <end position="74"/>
    </location>
</feature>
<evidence type="ECO:0008006" key="6">
    <source>
        <dbReference type="Google" id="ProtNLM"/>
    </source>
</evidence>
<evidence type="ECO:0000313" key="4">
    <source>
        <dbReference type="EMBL" id="KAG7328086.1"/>
    </source>
</evidence>
<evidence type="ECO:0000313" key="5">
    <source>
        <dbReference type="Proteomes" id="UP000824219"/>
    </source>
</evidence>
<protein>
    <recommendedName>
        <fullName evidence="6">Kelch domain-containing protein 2</fullName>
    </recommendedName>
</protein>
<feature type="compositionally biased region" description="Polar residues" evidence="3">
    <location>
        <begin position="44"/>
        <end position="53"/>
    </location>
</feature>
<dbReference type="EMBL" id="JAHKSW010000009">
    <property type="protein sequence ID" value="KAG7328086.1"/>
    <property type="molecule type" value="Genomic_DNA"/>
</dbReference>
<dbReference type="SUPFAM" id="SSF117281">
    <property type="entry name" value="Kelch motif"/>
    <property type="match status" value="2"/>
</dbReference>
<dbReference type="Gene3D" id="2.120.10.80">
    <property type="entry name" value="Kelch-type beta propeller"/>
    <property type="match status" value="2"/>
</dbReference>
<dbReference type="PANTHER" id="PTHR46228:SF3">
    <property type="entry name" value="KELCH DOMAIN-CONTAINING PROTEIN 2"/>
    <property type="match status" value="1"/>
</dbReference>
<dbReference type="PANTHER" id="PTHR46228">
    <property type="entry name" value="KELCH DOMAIN-CONTAINING PROTEIN"/>
    <property type="match status" value="1"/>
</dbReference>
<dbReference type="InterPro" id="IPR015915">
    <property type="entry name" value="Kelch-typ_b-propeller"/>
</dbReference>
<keyword evidence="1" id="KW-0880">Kelch repeat</keyword>
<keyword evidence="2" id="KW-0677">Repeat</keyword>
<evidence type="ECO:0000256" key="1">
    <source>
        <dbReference type="ARBA" id="ARBA00022441"/>
    </source>
</evidence>
<evidence type="ECO:0000256" key="3">
    <source>
        <dbReference type="SAM" id="MobiDB-lite"/>
    </source>
</evidence>
<feature type="compositionally biased region" description="Acidic residues" evidence="3">
    <location>
        <begin position="54"/>
        <end position="66"/>
    </location>
</feature>
<reference evidence="4 5" key="1">
    <citation type="submission" date="2021-06" db="EMBL/GenBank/DDBJ databases">
        <title>Chromosome-level genome assembly of the red-tail catfish (Hemibagrus wyckioides).</title>
        <authorList>
            <person name="Shao F."/>
        </authorList>
    </citation>
    <scope>NUCLEOTIDE SEQUENCE [LARGE SCALE GENOMIC DNA]</scope>
    <source>
        <strain evidence="4">EC202008001</strain>
        <tissue evidence="4">Blood</tissue>
    </source>
</reference>
<gene>
    <name evidence="4" type="ORF">KOW79_008030</name>
</gene>
<dbReference type="Pfam" id="PF24681">
    <property type="entry name" value="Kelch_KLHDC2_KLHL20_DRC7"/>
    <property type="match status" value="1"/>
</dbReference>
<evidence type="ECO:0000256" key="2">
    <source>
        <dbReference type="ARBA" id="ARBA00022737"/>
    </source>
</evidence>
<keyword evidence="5" id="KW-1185">Reference proteome</keyword>
<dbReference type="OrthoDB" id="10251809at2759"/>
<dbReference type="AlphaFoldDB" id="A0A9D3SKL4"/>
<sequence length="469" mass="53798">MRKTLSLRHHTKQYGEIVQQQYTAILFSSKVSFNRVRMANQEDGNLQDVQEQLNDSEDEEVSDEERDLGWHEQGELEWSEDDGADLESISDIPAERSGHIAVIDGNCMYVWGGYKNAEAPGFFDLYLPRHEIWIYNMETGRWRRQLSGGDLPNPMSGSCGVCVEGILYLFGGHHARGNTNLVYRLSLRASDLHWERMKDLKGLPPTSKDKLGCWVYMNRLVYFGGYGYEAEAYHRGTFELDENSLVGNHQGRGWNNHIHILNLEMSDWSQPITKGNAPTPRAAHACATMGNRGYVFGGRYMDHRLNDLYYINMDSWEWTEMLVPQHGPVGRSWHSFIPVSSDHIFLFGGFTTNRETLSDAWLYCVTTNEWKQFKHNYKQSPRLWHTACLGLNGEVFVFGGCANNLLSHQQASHSNELLFFRVQPKSLLRCCIEVVVLHRNQLESMFDCLPKHLLDSLQQRFNSTTTGGS</sequence>
<proteinExistence type="predicted"/>
<accession>A0A9D3SKL4</accession>
<organism evidence="4 5">
    <name type="scientific">Hemibagrus wyckioides</name>
    <dbReference type="NCBI Taxonomy" id="337641"/>
    <lineage>
        <taxon>Eukaryota</taxon>
        <taxon>Metazoa</taxon>
        <taxon>Chordata</taxon>
        <taxon>Craniata</taxon>
        <taxon>Vertebrata</taxon>
        <taxon>Euteleostomi</taxon>
        <taxon>Actinopterygii</taxon>
        <taxon>Neopterygii</taxon>
        <taxon>Teleostei</taxon>
        <taxon>Ostariophysi</taxon>
        <taxon>Siluriformes</taxon>
        <taxon>Bagridae</taxon>
        <taxon>Hemibagrus</taxon>
    </lineage>
</organism>
<dbReference type="Proteomes" id="UP000824219">
    <property type="component" value="Linkage Group LG09"/>
</dbReference>
<name>A0A9D3SKL4_9TELE</name>